<gene>
    <name evidence="3" type="ORF">C0W27_20965</name>
</gene>
<dbReference type="InterPro" id="IPR002035">
    <property type="entry name" value="VWF_A"/>
</dbReference>
<comment type="caution">
    <text evidence="3">The sequence shown here is derived from an EMBL/GenBank/DDBJ whole genome shotgun (WGS) entry which is preliminary data.</text>
</comment>
<evidence type="ECO:0000313" key="3">
    <source>
        <dbReference type="EMBL" id="PSX03968.1"/>
    </source>
</evidence>
<accession>A0ABX5GYZ2</accession>
<organism evidence="3 4">
    <name type="scientific">Photobacterium angustum</name>
    <dbReference type="NCBI Taxonomy" id="661"/>
    <lineage>
        <taxon>Bacteria</taxon>
        <taxon>Pseudomonadati</taxon>
        <taxon>Pseudomonadota</taxon>
        <taxon>Gammaproteobacteria</taxon>
        <taxon>Vibrionales</taxon>
        <taxon>Vibrionaceae</taxon>
        <taxon>Photobacterium</taxon>
    </lineage>
</organism>
<dbReference type="PROSITE" id="PS50234">
    <property type="entry name" value="VWFA"/>
    <property type="match status" value="1"/>
</dbReference>
<sequence>MNTKYNTRNIQETMQVFASSLDGSNIILNVTSTPAGVAYEEVIKDSYFKIKCIEIPAADFTVKKNRVMAEQVVVHESLHHVFTDFDVYRDFHEKSYKNKDFIMALANCIEDPFIEYMGSLRWKGVKNILDRGVLLAKTEGLLKVYSEDLTPDKKICLYVIYWLYVHRCNSPLADLLDDIIEPVKHMLGKSFTEFDRLVKKGLNVNSSSEILDLSFEISDFITSLDDEDMEDSTDDSSGDDQQSDEDSNGNSSGDDQQSDDDSNGDSSGGDQQSDDDSNGESSGADQQSGDDSNGDSSGDDQQSGDSNGESSGADQQSGDDSNGDSSGDDQQSGDSNGDSSGADQQSGDSNGNSSGDDQQSGDSNGDSSGGDQQSGDSNGDSSGGDQQSGDSNGGEKKSVTTDTRKISATELKKAIKKSDGESENLTQNMIDQLVKSCEETDSVDLPACLTETTPLEGFSQYCQHRLKTEMQQLHNKFLRPLDRQLKSKNWVKRTFSNRGGVIEGNRLYRALTDGKCLKNEVVSKAPNTAVVTLVDKSASMKDTVYYNGSWRSYMDIAELTMLSFCKALKRLNIKNAAYGFGWSREVDGVILSKYKSFDEKTDAVNLTGIEPCGSTPTGEALMSVIAKLKQRTEKRKIVYVLTDGDPDCPDSLRTADELATAFDIEVYYITICLKWRFNFAQDRVLEVMDPSELVNKLQQLSVKTI</sequence>
<dbReference type="Gene3D" id="3.40.50.410">
    <property type="entry name" value="von Willebrand factor, type A domain"/>
    <property type="match status" value="1"/>
</dbReference>
<protein>
    <recommendedName>
        <fullName evidence="2">VWFA domain-containing protein</fullName>
    </recommendedName>
</protein>
<dbReference type="RefSeq" id="WP_107188017.1">
    <property type="nucleotide sequence ID" value="NZ_PYOU01000027.1"/>
</dbReference>
<name>A0ABX5GYZ2_PHOAN</name>
<dbReference type="EMBL" id="PYOU01000027">
    <property type="protein sequence ID" value="PSX03968.1"/>
    <property type="molecule type" value="Genomic_DNA"/>
</dbReference>
<feature type="compositionally biased region" description="Acidic residues" evidence="1">
    <location>
        <begin position="224"/>
        <end position="247"/>
    </location>
</feature>
<dbReference type="SUPFAM" id="SSF53300">
    <property type="entry name" value="vWA-like"/>
    <property type="match status" value="1"/>
</dbReference>
<dbReference type="InterPro" id="IPR036465">
    <property type="entry name" value="vWFA_dom_sf"/>
</dbReference>
<proteinExistence type="predicted"/>
<feature type="compositionally biased region" description="Low complexity" evidence="1">
    <location>
        <begin position="279"/>
        <end position="390"/>
    </location>
</feature>
<feature type="domain" description="VWFA" evidence="2">
    <location>
        <begin position="529"/>
        <end position="671"/>
    </location>
</feature>
<keyword evidence="4" id="KW-1185">Reference proteome</keyword>
<evidence type="ECO:0000259" key="2">
    <source>
        <dbReference type="PROSITE" id="PS50234"/>
    </source>
</evidence>
<feature type="region of interest" description="Disordered" evidence="1">
    <location>
        <begin position="224"/>
        <end position="405"/>
    </location>
</feature>
<feature type="compositionally biased region" description="Basic and acidic residues" evidence="1">
    <location>
        <begin position="393"/>
        <end position="405"/>
    </location>
</feature>
<reference evidence="3 4" key="1">
    <citation type="submission" date="2018-01" db="EMBL/GenBank/DDBJ databases">
        <title>Whole genome sequencing of Histamine producing bacteria.</title>
        <authorList>
            <person name="Butler K."/>
        </authorList>
    </citation>
    <scope>NUCLEOTIDE SEQUENCE [LARGE SCALE GENOMIC DNA]</scope>
    <source>
        <strain evidence="3 4">A6-1</strain>
    </source>
</reference>
<evidence type="ECO:0000256" key="1">
    <source>
        <dbReference type="SAM" id="MobiDB-lite"/>
    </source>
</evidence>
<evidence type="ECO:0000313" key="4">
    <source>
        <dbReference type="Proteomes" id="UP000240989"/>
    </source>
</evidence>
<dbReference type="Proteomes" id="UP000240989">
    <property type="component" value="Unassembled WGS sequence"/>
</dbReference>